<name>A0ABD0JHK8_9CAEN</name>
<sequence>MLRYSENLENSYVRSEEFLDRLREWQATWSLHVDPGMAYILVSAKVMTQLPVPYIPHPYLHPGPCPEREGKMNQIPLILQYLSRHVRSES</sequence>
<reference evidence="1 2" key="1">
    <citation type="journal article" date="2023" name="Sci. Data">
        <title>Genome assembly of the Korean intertidal mud-creeper Batillaria attramentaria.</title>
        <authorList>
            <person name="Patra A.K."/>
            <person name="Ho P.T."/>
            <person name="Jun S."/>
            <person name="Lee S.J."/>
            <person name="Kim Y."/>
            <person name="Won Y.J."/>
        </authorList>
    </citation>
    <scope>NUCLEOTIDE SEQUENCE [LARGE SCALE GENOMIC DNA]</scope>
    <source>
        <strain evidence="1">Wonlab-2016</strain>
    </source>
</reference>
<protein>
    <submittedName>
        <fullName evidence="1">Uncharacterized protein</fullName>
    </submittedName>
</protein>
<gene>
    <name evidence="1" type="ORF">BaRGS_00034493</name>
</gene>
<accession>A0ABD0JHK8</accession>
<dbReference type="Proteomes" id="UP001519460">
    <property type="component" value="Unassembled WGS sequence"/>
</dbReference>
<evidence type="ECO:0000313" key="1">
    <source>
        <dbReference type="EMBL" id="KAK7474250.1"/>
    </source>
</evidence>
<proteinExistence type="predicted"/>
<dbReference type="AlphaFoldDB" id="A0ABD0JHK8"/>
<dbReference type="EMBL" id="JACVVK020000442">
    <property type="protein sequence ID" value="KAK7474250.1"/>
    <property type="molecule type" value="Genomic_DNA"/>
</dbReference>
<keyword evidence="2" id="KW-1185">Reference proteome</keyword>
<organism evidence="1 2">
    <name type="scientific">Batillaria attramentaria</name>
    <dbReference type="NCBI Taxonomy" id="370345"/>
    <lineage>
        <taxon>Eukaryota</taxon>
        <taxon>Metazoa</taxon>
        <taxon>Spiralia</taxon>
        <taxon>Lophotrochozoa</taxon>
        <taxon>Mollusca</taxon>
        <taxon>Gastropoda</taxon>
        <taxon>Caenogastropoda</taxon>
        <taxon>Sorbeoconcha</taxon>
        <taxon>Cerithioidea</taxon>
        <taxon>Batillariidae</taxon>
        <taxon>Batillaria</taxon>
    </lineage>
</organism>
<evidence type="ECO:0000313" key="2">
    <source>
        <dbReference type="Proteomes" id="UP001519460"/>
    </source>
</evidence>
<comment type="caution">
    <text evidence="1">The sequence shown here is derived from an EMBL/GenBank/DDBJ whole genome shotgun (WGS) entry which is preliminary data.</text>
</comment>